<evidence type="ECO:0000313" key="3">
    <source>
        <dbReference type="Proteomes" id="UP000830729"/>
    </source>
</evidence>
<dbReference type="AlphaFoldDB" id="A0A8U0I2Y0"/>
<dbReference type="KEGG" id="halx:M0R89_22840"/>
<keyword evidence="2" id="KW-0614">Plasmid</keyword>
<protein>
    <submittedName>
        <fullName evidence="2">Uncharacterized protein</fullName>
    </submittedName>
</protein>
<evidence type="ECO:0000256" key="1">
    <source>
        <dbReference type="SAM" id="Phobius"/>
    </source>
</evidence>
<dbReference type="EMBL" id="CP096663">
    <property type="protein sequence ID" value="UPV77211.1"/>
    <property type="molecule type" value="Genomic_DNA"/>
</dbReference>
<keyword evidence="3" id="KW-1185">Reference proteome</keyword>
<name>A0A8U0I2Y0_9EURY</name>
<reference evidence="2 3" key="1">
    <citation type="submission" date="2022-04" db="EMBL/GenBank/DDBJ databases">
        <title>Diverse halophilic archaea isolated from saline environments.</title>
        <authorList>
            <person name="Cui H.-L."/>
        </authorList>
    </citation>
    <scope>NUCLEOTIDE SEQUENCE [LARGE SCALE GENOMIC DNA]</scope>
    <source>
        <strain evidence="2 3">XZYJT49</strain>
        <plasmid evidence="2 3">unnamed4</plasmid>
    </source>
</reference>
<dbReference type="RefSeq" id="WP_248653235.1">
    <property type="nucleotide sequence ID" value="NZ_CP096663.1"/>
</dbReference>
<dbReference type="Proteomes" id="UP000830729">
    <property type="component" value="Plasmid unnamed4"/>
</dbReference>
<keyword evidence="1" id="KW-1133">Transmembrane helix</keyword>
<dbReference type="GeneID" id="72188101"/>
<evidence type="ECO:0000313" key="2">
    <source>
        <dbReference type="EMBL" id="UPV77211.1"/>
    </source>
</evidence>
<accession>A0A8U0I2Y0</accession>
<sequence>MATAEKTQETAGRDIEDYMLKGEEVSYSFKHRPTGLIPWLKSLFGYGESHWYVTNDRLLKHDKIAGGFGFREVPLENITSVEYGRKIDLQTLALGIVTAPILIGVLIILLAIFRRPQVLELHISGGKNLSVEISKGTDIKEILWYLPTQRKIDSEKLRS</sequence>
<gene>
    <name evidence="2" type="ORF">M0R89_22840</name>
</gene>
<keyword evidence="1" id="KW-0812">Transmembrane</keyword>
<proteinExistence type="predicted"/>
<feature type="transmembrane region" description="Helical" evidence="1">
    <location>
        <begin position="92"/>
        <end position="113"/>
    </location>
</feature>
<keyword evidence="1" id="KW-0472">Membrane</keyword>
<geneLocation type="plasmid" evidence="2 3">
    <name>unnamed4</name>
</geneLocation>
<organism evidence="2 3">
    <name type="scientific">Halorussus limi</name>
    <dbReference type="NCBI Taxonomy" id="2938695"/>
    <lineage>
        <taxon>Archaea</taxon>
        <taxon>Methanobacteriati</taxon>
        <taxon>Methanobacteriota</taxon>
        <taxon>Stenosarchaea group</taxon>
        <taxon>Halobacteria</taxon>
        <taxon>Halobacteriales</taxon>
        <taxon>Haladaptataceae</taxon>
        <taxon>Halorussus</taxon>
    </lineage>
</organism>